<dbReference type="InterPro" id="IPR003676">
    <property type="entry name" value="SAUR_fam"/>
</dbReference>
<sequence length="176" mass="20153">MHLSFLTQPFSQKHKLANHFKFVKLAKVENTWDVSTNDIDMISRHISIKRSKTKVAQKPLCKRHNPIVFKWPTTYMTCRTVDVASTYVPHGYLPVCVGGSYDDAKRYLVKAKDLNHPVFLDLLEYTALEYGYSNTGILKIVCDIEHFEKVLASFSHRYPAKPIAQSPKLAPKKATK</sequence>
<dbReference type="Pfam" id="PF02519">
    <property type="entry name" value="Auxin_inducible"/>
    <property type="match status" value="1"/>
</dbReference>
<dbReference type="Proteomes" id="UP000886520">
    <property type="component" value="Chromosome 5"/>
</dbReference>
<keyword evidence="3" id="KW-1185">Reference proteome</keyword>
<organism evidence="2 3">
    <name type="scientific">Adiantum capillus-veneris</name>
    <name type="common">Maidenhair fern</name>
    <dbReference type="NCBI Taxonomy" id="13818"/>
    <lineage>
        <taxon>Eukaryota</taxon>
        <taxon>Viridiplantae</taxon>
        <taxon>Streptophyta</taxon>
        <taxon>Embryophyta</taxon>
        <taxon>Tracheophyta</taxon>
        <taxon>Polypodiopsida</taxon>
        <taxon>Polypodiidae</taxon>
        <taxon>Polypodiales</taxon>
        <taxon>Pteridineae</taxon>
        <taxon>Pteridaceae</taxon>
        <taxon>Vittarioideae</taxon>
        <taxon>Adiantum</taxon>
    </lineage>
</organism>
<protein>
    <submittedName>
        <fullName evidence="2">Uncharacterized protein</fullName>
    </submittedName>
</protein>
<comment type="caution">
    <text evidence="2">The sequence shown here is derived from an EMBL/GenBank/DDBJ whole genome shotgun (WGS) entry which is preliminary data.</text>
</comment>
<dbReference type="AlphaFoldDB" id="A0A9D4V6K2"/>
<evidence type="ECO:0000313" key="2">
    <source>
        <dbReference type="EMBL" id="KAI5080241.1"/>
    </source>
</evidence>
<comment type="similarity">
    <text evidence="1">Belongs to the ARG7 family.</text>
</comment>
<name>A0A9D4V6K2_ADICA</name>
<dbReference type="GO" id="GO:0009733">
    <property type="term" value="P:response to auxin"/>
    <property type="evidence" value="ECO:0007669"/>
    <property type="project" value="InterPro"/>
</dbReference>
<accession>A0A9D4V6K2</accession>
<dbReference type="OrthoDB" id="838391at2759"/>
<evidence type="ECO:0000256" key="1">
    <source>
        <dbReference type="ARBA" id="ARBA00006974"/>
    </source>
</evidence>
<gene>
    <name evidence="2" type="ORF">GOP47_0005720</name>
</gene>
<reference evidence="2 3" key="1">
    <citation type="submission" date="2021-01" db="EMBL/GenBank/DDBJ databases">
        <title>Adiantum capillus-veneris genome.</title>
        <authorList>
            <person name="Fang Y."/>
            <person name="Liao Q."/>
        </authorList>
    </citation>
    <scope>NUCLEOTIDE SEQUENCE [LARGE SCALE GENOMIC DNA]</scope>
    <source>
        <strain evidence="2">H3</strain>
        <tissue evidence="2">Leaf</tissue>
    </source>
</reference>
<dbReference type="PANTHER" id="PTHR31374">
    <property type="entry name" value="AUXIN-INDUCED PROTEIN-LIKE-RELATED"/>
    <property type="match status" value="1"/>
</dbReference>
<proteinExistence type="inferred from homology"/>
<dbReference type="PANTHER" id="PTHR31374:SF32">
    <property type="entry name" value="SAUR FAMILY PROTEIN"/>
    <property type="match status" value="1"/>
</dbReference>
<evidence type="ECO:0000313" key="3">
    <source>
        <dbReference type="Proteomes" id="UP000886520"/>
    </source>
</evidence>
<dbReference type="EMBL" id="JABFUD020000005">
    <property type="protein sequence ID" value="KAI5080241.1"/>
    <property type="molecule type" value="Genomic_DNA"/>
</dbReference>